<dbReference type="CDD" id="cd00336">
    <property type="entry name" value="Ribosomal_L22"/>
    <property type="match status" value="1"/>
</dbReference>
<keyword evidence="2 7" id="KW-0699">rRNA-binding</keyword>
<dbReference type="InterPro" id="IPR018260">
    <property type="entry name" value="Ribosomal_uL22_CS"/>
</dbReference>
<keyword evidence="4 7" id="KW-0689">Ribosomal protein</keyword>
<keyword evidence="5 7" id="KW-0687">Ribonucleoprotein</keyword>
<comment type="subunit">
    <text evidence="7 9">Part of the 50S ribosomal subunit.</text>
</comment>
<dbReference type="Pfam" id="PF00237">
    <property type="entry name" value="Ribosomal_L22"/>
    <property type="match status" value="1"/>
</dbReference>
<evidence type="ECO:0000256" key="5">
    <source>
        <dbReference type="ARBA" id="ARBA00023274"/>
    </source>
</evidence>
<dbReference type="InterPro" id="IPR005727">
    <property type="entry name" value="Ribosomal_uL22_bac/chlpt-type"/>
</dbReference>
<dbReference type="GO" id="GO:0022625">
    <property type="term" value="C:cytosolic large ribosomal subunit"/>
    <property type="evidence" value="ECO:0007669"/>
    <property type="project" value="TreeGrafter"/>
</dbReference>
<dbReference type="EMBL" id="PEZL01000021">
    <property type="protein sequence ID" value="PIS13489.1"/>
    <property type="molecule type" value="Genomic_DNA"/>
</dbReference>
<dbReference type="Proteomes" id="UP000230353">
    <property type="component" value="Unassembled WGS sequence"/>
</dbReference>
<dbReference type="AlphaFoldDB" id="A0A2H0WNI7"/>
<evidence type="ECO:0000256" key="7">
    <source>
        <dbReference type="HAMAP-Rule" id="MF_01331"/>
    </source>
</evidence>
<evidence type="ECO:0000256" key="3">
    <source>
        <dbReference type="ARBA" id="ARBA00022884"/>
    </source>
</evidence>
<dbReference type="NCBIfam" id="TIGR01044">
    <property type="entry name" value="rplV_bact"/>
    <property type="match status" value="1"/>
</dbReference>
<dbReference type="PANTHER" id="PTHR13501:SF8">
    <property type="entry name" value="LARGE RIBOSOMAL SUBUNIT PROTEIN UL22M"/>
    <property type="match status" value="1"/>
</dbReference>
<dbReference type="PANTHER" id="PTHR13501">
    <property type="entry name" value="CHLOROPLAST 50S RIBOSOMAL PROTEIN L22-RELATED"/>
    <property type="match status" value="1"/>
</dbReference>
<dbReference type="GO" id="GO:0019843">
    <property type="term" value="F:rRNA binding"/>
    <property type="evidence" value="ECO:0007669"/>
    <property type="project" value="UniProtKB-UniRule"/>
</dbReference>
<evidence type="ECO:0000256" key="1">
    <source>
        <dbReference type="ARBA" id="ARBA00009451"/>
    </source>
</evidence>
<proteinExistence type="inferred from homology"/>
<gene>
    <name evidence="7" type="primary">rplV</name>
    <name evidence="11" type="ORF">COT67_01570</name>
</gene>
<dbReference type="InterPro" id="IPR036394">
    <property type="entry name" value="Ribosomal_uL22_sf"/>
</dbReference>
<evidence type="ECO:0000256" key="4">
    <source>
        <dbReference type="ARBA" id="ARBA00022980"/>
    </source>
</evidence>
<evidence type="ECO:0000313" key="11">
    <source>
        <dbReference type="EMBL" id="PIS13489.1"/>
    </source>
</evidence>
<dbReference type="GO" id="GO:0003735">
    <property type="term" value="F:structural constituent of ribosome"/>
    <property type="evidence" value="ECO:0007669"/>
    <property type="project" value="InterPro"/>
</dbReference>
<reference evidence="12" key="1">
    <citation type="submission" date="2017-09" db="EMBL/GenBank/DDBJ databases">
        <title>Depth-based differentiation of microbial function through sediment-hosted aquifers and enrichment of novel symbionts in the deep terrestrial subsurface.</title>
        <authorList>
            <person name="Probst A.J."/>
            <person name="Ladd B."/>
            <person name="Jarett J.K."/>
            <person name="Geller-Mcgrath D.E."/>
            <person name="Sieber C.M.K."/>
            <person name="Emerson J.B."/>
            <person name="Anantharaman K."/>
            <person name="Thomas B.C."/>
            <person name="Malmstrom R."/>
            <person name="Stieglmeier M."/>
            <person name="Klingl A."/>
            <person name="Woyke T."/>
            <person name="Ryan C.M."/>
            <person name="Banfield J.F."/>
        </authorList>
    </citation>
    <scope>NUCLEOTIDE SEQUENCE [LARGE SCALE GENOMIC DNA]</scope>
</reference>
<evidence type="ECO:0000256" key="8">
    <source>
        <dbReference type="RuleBase" id="RU004005"/>
    </source>
</evidence>
<comment type="caution">
    <text evidence="11">The sequence shown here is derived from an EMBL/GenBank/DDBJ whole genome shotgun (WGS) entry which is preliminary data.</text>
</comment>
<evidence type="ECO:0000256" key="6">
    <source>
        <dbReference type="ARBA" id="ARBA00035207"/>
    </source>
</evidence>
<keyword evidence="3 7" id="KW-0694">RNA-binding</keyword>
<evidence type="ECO:0000256" key="2">
    <source>
        <dbReference type="ARBA" id="ARBA00022730"/>
    </source>
</evidence>
<comment type="function">
    <text evidence="7">The globular domain of the protein is located near the polypeptide exit tunnel on the outside of the subunit, while an extended beta-hairpin is found that lines the wall of the exit tunnel in the center of the 70S ribosome.</text>
</comment>
<dbReference type="GO" id="GO:0006412">
    <property type="term" value="P:translation"/>
    <property type="evidence" value="ECO:0007669"/>
    <property type="project" value="UniProtKB-UniRule"/>
</dbReference>
<dbReference type="PROSITE" id="PS00464">
    <property type="entry name" value="RIBOSOMAL_L22"/>
    <property type="match status" value="1"/>
</dbReference>
<dbReference type="Gene3D" id="3.90.470.10">
    <property type="entry name" value="Ribosomal protein L22/L17"/>
    <property type="match status" value="1"/>
</dbReference>
<comment type="similarity">
    <text evidence="1 7 8">Belongs to the universal ribosomal protein uL22 family.</text>
</comment>
<organism evidence="11 12">
    <name type="scientific">Candidatus Tagabacteria bacterium CG09_land_8_20_14_0_10_41_14</name>
    <dbReference type="NCBI Taxonomy" id="1975021"/>
    <lineage>
        <taxon>Bacteria</taxon>
        <taxon>Candidatus Tagaibacteriota</taxon>
    </lineage>
</organism>
<dbReference type="InterPro" id="IPR047867">
    <property type="entry name" value="Ribosomal_uL22_bac/org-type"/>
</dbReference>
<evidence type="ECO:0000256" key="10">
    <source>
        <dbReference type="RuleBase" id="RU004008"/>
    </source>
</evidence>
<comment type="function">
    <text evidence="7 10">This protein binds specifically to 23S rRNA; its binding is stimulated by other ribosomal proteins, e.g., L4, L17, and L20. It is important during the early stages of 50S assembly. It makes multiple contacts with different domains of the 23S rRNA in the assembled 50S subunit and ribosome.</text>
</comment>
<dbReference type="SUPFAM" id="SSF54843">
    <property type="entry name" value="Ribosomal protein L22"/>
    <property type="match status" value="1"/>
</dbReference>
<accession>A0A2H0WNI7</accession>
<name>A0A2H0WNI7_9BACT</name>
<protein>
    <recommendedName>
        <fullName evidence="6 7">Large ribosomal subunit protein uL22</fullName>
    </recommendedName>
</protein>
<dbReference type="InterPro" id="IPR001063">
    <property type="entry name" value="Ribosomal_uL22"/>
</dbReference>
<sequence>MTEVKAKLRYLRVSPRKVRLLADLIKGMSLKEAESQIRFSTKKSNPSLLKLLKSAEQNARHNFRLKSDNLYIKEITVDVGPVLKRYMPRARGRAATIRRRSSHITVVLGDKK</sequence>
<evidence type="ECO:0000256" key="9">
    <source>
        <dbReference type="RuleBase" id="RU004006"/>
    </source>
</evidence>
<evidence type="ECO:0000313" key="12">
    <source>
        <dbReference type="Proteomes" id="UP000230353"/>
    </source>
</evidence>
<dbReference type="HAMAP" id="MF_01331_B">
    <property type="entry name" value="Ribosomal_uL22_B"/>
    <property type="match status" value="1"/>
</dbReference>